<keyword evidence="5 8" id="KW-0378">Hydrolase</keyword>
<evidence type="ECO:0000313" key="11">
    <source>
        <dbReference type="EMBL" id="GGC40964.1"/>
    </source>
</evidence>
<gene>
    <name evidence="8 11" type="primary">rnr</name>
    <name evidence="11" type="ORF">GCM10011386_36260</name>
</gene>
<dbReference type="Pfam" id="PF17876">
    <property type="entry name" value="CSD2"/>
    <property type="match status" value="1"/>
</dbReference>
<comment type="subcellular location">
    <subcellularLocation>
        <location evidence="2 8">Cytoplasm</location>
    </subcellularLocation>
</comment>
<feature type="domain" description="S1 motif" evidence="10">
    <location>
        <begin position="627"/>
        <end position="708"/>
    </location>
</feature>
<dbReference type="PROSITE" id="PS01175">
    <property type="entry name" value="RIBONUCLEASE_II"/>
    <property type="match status" value="1"/>
</dbReference>
<dbReference type="InterPro" id="IPR004476">
    <property type="entry name" value="RNase_II/RNase_R"/>
</dbReference>
<evidence type="ECO:0000256" key="4">
    <source>
        <dbReference type="ARBA" id="ARBA00022722"/>
    </source>
</evidence>
<comment type="caution">
    <text evidence="11">The sequence shown here is derived from an EMBL/GenBank/DDBJ whole genome shotgun (WGS) entry which is preliminary data.</text>
</comment>
<evidence type="ECO:0000256" key="3">
    <source>
        <dbReference type="ARBA" id="ARBA00022490"/>
    </source>
</evidence>
<evidence type="ECO:0000256" key="7">
    <source>
        <dbReference type="ARBA" id="ARBA00022884"/>
    </source>
</evidence>
<evidence type="ECO:0000256" key="2">
    <source>
        <dbReference type="ARBA" id="ARBA00004496"/>
    </source>
</evidence>
<evidence type="ECO:0000259" key="10">
    <source>
        <dbReference type="PROSITE" id="PS50126"/>
    </source>
</evidence>
<evidence type="ECO:0000256" key="6">
    <source>
        <dbReference type="ARBA" id="ARBA00022839"/>
    </source>
</evidence>
<dbReference type="Pfam" id="PF08206">
    <property type="entry name" value="OB_RNB"/>
    <property type="match status" value="1"/>
</dbReference>
<dbReference type="InterPro" id="IPR011129">
    <property type="entry name" value="CSD"/>
</dbReference>
<evidence type="ECO:0000256" key="8">
    <source>
        <dbReference type="HAMAP-Rule" id="MF_01895"/>
    </source>
</evidence>
<dbReference type="SUPFAM" id="SSF50249">
    <property type="entry name" value="Nucleic acid-binding proteins"/>
    <property type="match status" value="4"/>
</dbReference>
<dbReference type="EMBL" id="BMIK01000016">
    <property type="protein sequence ID" value="GGC40964.1"/>
    <property type="molecule type" value="Genomic_DNA"/>
</dbReference>
<evidence type="ECO:0000313" key="12">
    <source>
        <dbReference type="Proteomes" id="UP000597338"/>
    </source>
</evidence>
<dbReference type="SMART" id="SM00955">
    <property type="entry name" value="RNB"/>
    <property type="match status" value="1"/>
</dbReference>
<dbReference type="PROSITE" id="PS50126">
    <property type="entry name" value="S1"/>
    <property type="match status" value="1"/>
</dbReference>
<comment type="catalytic activity">
    <reaction evidence="1 8">
        <text>Exonucleolytic cleavage in the 3'- to 5'-direction to yield nucleoside 5'-phosphates.</text>
        <dbReference type="EC" id="3.1.13.1"/>
    </reaction>
</comment>
<dbReference type="InterPro" id="IPR040476">
    <property type="entry name" value="CSD2"/>
</dbReference>
<reference evidence="12" key="1">
    <citation type="journal article" date="2019" name="Int. J. Syst. Evol. Microbiol.">
        <title>The Global Catalogue of Microorganisms (GCM) 10K type strain sequencing project: providing services to taxonomists for standard genome sequencing and annotation.</title>
        <authorList>
            <consortium name="The Broad Institute Genomics Platform"/>
            <consortium name="The Broad Institute Genome Sequencing Center for Infectious Disease"/>
            <person name="Wu L."/>
            <person name="Ma J."/>
        </authorList>
    </citation>
    <scope>NUCLEOTIDE SEQUENCE [LARGE SCALE GENOMIC DNA]</scope>
    <source>
        <strain evidence="12">CGMCC 1.15342</strain>
    </source>
</reference>
<dbReference type="InterPro" id="IPR001900">
    <property type="entry name" value="RNase_II/R"/>
</dbReference>
<dbReference type="NCBIfam" id="TIGR02063">
    <property type="entry name" value="RNase_R"/>
    <property type="match status" value="1"/>
</dbReference>
<keyword evidence="3 8" id="KW-0963">Cytoplasm</keyword>
<comment type="function">
    <text evidence="8">3'-5' exoribonuclease that releases 5'-nucleoside monophosphates and is involved in maturation of structured RNAs.</text>
</comment>
<dbReference type="RefSeq" id="WP_188752882.1">
    <property type="nucleotide sequence ID" value="NZ_BMIK01000016.1"/>
</dbReference>
<dbReference type="InterPro" id="IPR050180">
    <property type="entry name" value="RNR_Ribonuclease"/>
</dbReference>
<keyword evidence="12" id="KW-1185">Reference proteome</keyword>
<dbReference type="CDD" id="cd04471">
    <property type="entry name" value="S1_RNase_R"/>
    <property type="match status" value="1"/>
</dbReference>
<dbReference type="InterPro" id="IPR012340">
    <property type="entry name" value="NA-bd_OB-fold"/>
</dbReference>
<protein>
    <recommendedName>
        <fullName evidence="8">Ribonuclease R</fullName>
        <shortName evidence="8">RNase R</shortName>
        <ecNumber evidence="8">3.1.13.1</ecNumber>
    </recommendedName>
</protein>
<sequence>MSNKKTQAFKHILTQLISDVIEKSGNKPLNYKQVAAKLNLTDTESRNTIQDILQEEARMGSFKEVEKGKYILKELKAFVVGRVDMTADGSAFIVPEDEFEDDIYIAPRKLRQALHGDRVKVHAYEKRRGKRKEGEVVEILERARTEFTGTINISPRFAFLIADDRKMLNDIFVPLADLNGAQDGEKVVVAITEWPQDSKNPVGRVKHVLGKKGENDTEMNAILADFGFPLAFPANVEKEATAFPSVISPEEITKRRDFRPVTTFTIDPADAKDFDDALSFQQLPNGNYEIGVHIADVTHFVRPDLPLDKEAFERGTSVYLVDRVIPMLPERLSNDLCSLRPHEDRLVFSAVFEMDEHANVIHEWFGKAIIHSDRRFSYEEAQEILENKAGEFSDELLKLNELAYILRDRKFKHGAISFETTEVKFNLDENGKPLGVYVKERKDAHKLIEDFMLLANRRVAEFIGKQGKGKNKKTFVYRVHDVPKEESITAFAQFAARFGYKLNTKSDRETARSLNALMERVEGTKEQNVLTTLAIRSMAKAIYTTKKTSHYGLAFDYYTHFTSPIRRYPDVMVHRLLEHYLSGGKSVNAEAYEKLCEHASQMEKKAADAERASIKYKQAEFLQDQVGETYLGIVSGVTEWGMYVEIEENKCEGMVRLRDITDDFYALDEKNYAIIGQRKKKRYQLGDEVQIKVKKVDLAKRQIDFTLIS</sequence>
<accession>A0ABQ1ML59</accession>
<keyword evidence="7 8" id="KW-0694">RNA-binding</keyword>
<name>A0ABQ1ML59_9SPHI</name>
<evidence type="ECO:0000256" key="5">
    <source>
        <dbReference type="ARBA" id="ARBA00022801"/>
    </source>
</evidence>
<keyword evidence="6 8" id="KW-0269">Exonuclease</keyword>
<dbReference type="NCBIfam" id="TIGR00358">
    <property type="entry name" value="3_prime_RNase"/>
    <property type="match status" value="1"/>
</dbReference>
<dbReference type="Gene3D" id="2.40.50.140">
    <property type="entry name" value="Nucleic acid-binding proteins"/>
    <property type="match status" value="3"/>
</dbReference>
<evidence type="ECO:0000256" key="1">
    <source>
        <dbReference type="ARBA" id="ARBA00001849"/>
    </source>
</evidence>
<dbReference type="SMART" id="SM00357">
    <property type="entry name" value="CSP"/>
    <property type="match status" value="2"/>
</dbReference>
<dbReference type="InterPro" id="IPR022966">
    <property type="entry name" value="RNase_II/R_CS"/>
</dbReference>
<dbReference type="PANTHER" id="PTHR23355:SF9">
    <property type="entry name" value="DIS3-LIKE EXONUCLEASE 2"/>
    <property type="match status" value="1"/>
</dbReference>
<keyword evidence="9" id="KW-0175">Coiled coil</keyword>
<comment type="similarity">
    <text evidence="8">Belongs to the RNR ribonuclease family. RNase R subfamily.</text>
</comment>
<dbReference type="InterPro" id="IPR013223">
    <property type="entry name" value="RNase_B_OB_dom"/>
</dbReference>
<dbReference type="Pfam" id="PF00575">
    <property type="entry name" value="S1"/>
    <property type="match status" value="1"/>
</dbReference>
<dbReference type="Pfam" id="PF00773">
    <property type="entry name" value="RNB"/>
    <property type="match status" value="1"/>
</dbReference>
<dbReference type="InterPro" id="IPR003029">
    <property type="entry name" value="S1_domain"/>
</dbReference>
<dbReference type="HAMAP" id="MF_01895">
    <property type="entry name" value="RNase_R"/>
    <property type="match status" value="1"/>
</dbReference>
<dbReference type="PANTHER" id="PTHR23355">
    <property type="entry name" value="RIBONUCLEASE"/>
    <property type="match status" value="1"/>
</dbReference>
<feature type="coiled-coil region" evidence="9">
    <location>
        <begin position="592"/>
        <end position="619"/>
    </location>
</feature>
<dbReference type="Proteomes" id="UP000597338">
    <property type="component" value="Unassembled WGS sequence"/>
</dbReference>
<evidence type="ECO:0000256" key="9">
    <source>
        <dbReference type="SAM" id="Coils"/>
    </source>
</evidence>
<dbReference type="EC" id="3.1.13.1" evidence="8"/>
<dbReference type="InterPro" id="IPR011805">
    <property type="entry name" value="RNase_R"/>
</dbReference>
<proteinExistence type="inferred from homology"/>
<dbReference type="SMART" id="SM00316">
    <property type="entry name" value="S1"/>
    <property type="match status" value="1"/>
</dbReference>
<keyword evidence="4 8" id="KW-0540">Nuclease</keyword>
<organism evidence="11 12">
    <name type="scientific">Parapedobacter defluvii</name>
    <dbReference type="NCBI Taxonomy" id="2045106"/>
    <lineage>
        <taxon>Bacteria</taxon>
        <taxon>Pseudomonadati</taxon>
        <taxon>Bacteroidota</taxon>
        <taxon>Sphingobacteriia</taxon>
        <taxon>Sphingobacteriales</taxon>
        <taxon>Sphingobacteriaceae</taxon>
        <taxon>Parapedobacter</taxon>
    </lineage>
</organism>